<gene>
    <name evidence="2" type="ORF">PACLA_8A053763</name>
</gene>
<accession>A0A7D9J2A2</accession>
<reference evidence="2" key="1">
    <citation type="submission" date="2020-04" db="EMBL/GenBank/DDBJ databases">
        <authorList>
            <person name="Alioto T."/>
            <person name="Alioto T."/>
            <person name="Gomez Garrido J."/>
        </authorList>
    </citation>
    <scope>NUCLEOTIDE SEQUENCE</scope>
    <source>
        <strain evidence="2">A484AB</strain>
    </source>
</reference>
<dbReference type="AlphaFoldDB" id="A0A7D9J2A2"/>
<proteinExistence type="predicted"/>
<dbReference type="OrthoDB" id="6512366at2759"/>
<dbReference type="PANTHER" id="PTHR31751:SF40">
    <property type="match status" value="1"/>
</dbReference>
<dbReference type="EMBL" id="CACRXK020010641">
    <property type="protein sequence ID" value="CAB4019820.1"/>
    <property type="molecule type" value="Genomic_DNA"/>
</dbReference>
<feature type="region of interest" description="Disordered" evidence="1">
    <location>
        <begin position="205"/>
        <end position="226"/>
    </location>
</feature>
<name>A0A7D9J2A2_PARCT</name>
<comment type="caution">
    <text evidence="2">The sequence shown here is derived from an EMBL/GenBank/DDBJ whole genome shotgun (WGS) entry which is preliminary data.</text>
</comment>
<evidence type="ECO:0000313" key="3">
    <source>
        <dbReference type="Proteomes" id="UP001152795"/>
    </source>
</evidence>
<protein>
    <submittedName>
        <fullName evidence="2">Uncharacterized protein</fullName>
    </submittedName>
</protein>
<organism evidence="2 3">
    <name type="scientific">Paramuricea clavata</name>
    <name type="common">Red gorgonian</name>
    <name type="synonym">Violescent sea-whip</name>
    <dbReference type="NCBI Taxonomy" id="317549"/>
    <lineage>
        <taxon>Eukaryota</taxon>
        <taxon>Metazoa</taxon>
        <taxon>Cnidaria</taxon>
        <taxon>Anthozoa</taxon>
        <taxon>Octocorallia</taxon>
        <taxon>Malacalcyonacea</taxon>
        <taxon>Plexauridae</taxon>
        <taxon>Paramuricea</taxon>
    </lineage>
</organism>
<dbReference type="Proteomes" id="UP001152795">
    <property type="component" value="Unassembled WGS sequence"/>
</dbReference>
<keyword evidence="3" id="KW-1185">Reference proteome</keyword>
<dbReference type="PANTHER" id="PTHR31751">
    <property type="entry name" value="SI:CH211-108C17.2-RELATED-RELATED"/>
    <property type="match status" value="1"/>
</dbReference>
<evidence type="ECO:0000313" key="2">
    <source>
        <dbReference type="EMBL" id="CAB4019820.1"/>
    </source>
</evidence>
<sequence>MREKLKNITHYFDLWHLIKKVSKVLKKIAKESGCEAISQWIKPCTNHLFWSVTTTFSGHGLVMLAKFKSFFSHVINHHSELPDRLFTKFAHDSNIQDRKWLDEDSIAYMKMHAALTKRSLRDVKEINGVKQVKLVCPKFKNGEAVVDYVEEIYQTTLCAIRYNTLNKAEKGLKLMTPLPMNSMLNKQSKDEAIQKHSARKAMTTIDVPPTNPVQEAPVSQDQTTGRAKPHCSICKQPMKGHKNVANCPKTRSNCNG</sequence>
<evidence type="ECO:0000256" key="1">
    <source>
        <dbReference type="SAM" id="MobiDB-lite"/>
    </source>
</evidence>